<keyword evidence="17" id="KW-0675">Receptor</keyword>
<dbReference type="InterPro" id="IPR003591">
    <property type="entry name" value="Leu-rich_rpt_typical-subtyp"/>
</dbReference>
<evidence type="ECO:0000256" key="21">
    <source>
        <dbReference type="PROSITE-ProRule" id="PRU10141"/>
    </source>
</evidence>
<dbReference type="InterPro" id="IPR000719">
    <property type="entry name" value="Prot_kinase_dom"/>
</dbReference>
<keyword evidence="7" id="KW-0433">Leucine-rich repeat</keyword>
<feature type="transmembrane region" description="Helical" evidence="22">
    <location>
        <begin position="693"/>
        <end position="717"/>
    </location>
</feature>
<dbReference type="InterPro" id="IPR001611">
    <property type="entry name" value="Leu-rich_rpt"/>
</dbReference>
<dbReference type="GO" id="GO:0005524">
    <property type="term" value="F:ATP binding"/>
    <property type="evidence" value="ECO:0007669"/>
    <property type="project" value="UniProtKB-UniRule"/>
</dbReference>
<evidence type="ECO:0000256" key="12">
    <source>
        <dbReference type="ARBA" id="ARBA00022741"/>
    </source>
</evidence>
<protein>
    <recommendedName>
        <fullName evidence="4">non-specific serine/threonine protein kinase</fullName>
        <ecNumber evidence="4">2.7.11.1</ecNumber>
    </recommendedName>
</protein>
<evidence type="ECO:0000256" key="8">
    <source>
        <dbReference type="ARBA" id="ARBA00022679"/>
    </source>
</evidence>
<feature type="chain" id="PRO_5023915343" description="non-specific serine/threonine protein kinase" evidence="23">
    <location>
        <begin position="38"/>
        <end position="1087"/>
    </location>
</feature>
<evidence type="ECO:0000256" key="15">
    <source>
        <dbReference type="ARBA" id="ARBA00022989"/>
    </source>
</evidence>
<evidence type="ECO:0000313" key="26">
    <source>
        <dbReference type="Proteomes" id="UP000324897"/>
    </source>
</evidence>
<comment type="similarity">
    <text evidence="3">Belongs to the RLP family.</text>
</comment>
<dbReference type="InterPro" id="IPR017441">
    <property type="entry name" value="Protein_kinase_ATP_BS"/>
</dbReference>
<comment type="catalytic activity">
    <reaction evidence="19">
        <text>L-threonyl-[protein] + ATP = O-phospho-L-threonyl-[protein] + ADP + H(+)</text>
        <dbReference type="Rhea" id="RHEA:46608"/>
        <dbReference type="Rhea" id="RHEA-COMP:11060"/>
        <dbReference type="Rhea" id="RHEA-COMP:11605"/>
        <dbReference type="ChEBI" id="CHEBI:15378"/>
        <dbReference type="ChEBI" id="CHEBI:30013"/>
        <dbReference type="ChEBI" id="CHEBI:30616"/>
        <dbReference type="ChEBI" id="CHEBI:61977"/>
        <dbReference type="ChEBI" id="CHEBI:456216"/>
        <dbReference type="EC" id="2.7.11.1"/>
    </reaction>
</comment>
<dbReference type="Pfam" id="PF13855">
    <property type="entry name" value="LRR_8"/>
    <property type="match status" value="2"/>
</dbReference>
<dbReference type="Pfam" id="PF08263">
    <property type="entry name" value="LRRNT_2"/>
    <property type="match status" value="1"/>
</dbReference>
<dbReference type="Gene3D" id="3.80.10.10">
    <property type="entry name" value="Ribonuclease Inhibitor"/>
    <property type="match status" value="4"/>
</dbReference>
<comment type="caution">
    <text evidence="25">The sequence shown here is derived from an EMBL/GenBank/DDBJ whole genome shotgun (WGS) entry which is preliminary data.</text>
</comment>
<evidence type="ECO:0000256" key="11">
    <source>
        <dbReference type="ARBA" id="ARBA00022737"/>
    </source>
</evidence>
<evidence type="ECO:0000256" key="1">
    <source>
        <dbReference type="ARBA" id="ARBA00004251"/>
    </source>
</evidence>
<dbReference type="OrthoDB" id="647974at2759"/>
<evidence type="ECO:0000256" key="20">
    <source>
        <dbReference type="ARBA" id="ARBA00048679"/>
    </source>
</evidence>
<gene>
    <name evidence="25" type="ORF">EJB05_42035</name>
</gene>
<comment type="similarity">
    <text evidence="2">Belongs to the protein kinase superfamily. Ser/Thr protein kinase family.</text>
</comment>
<dbReference type="FunFam" id="3.80.10.10:FF:000403">
    <property type="entry name" value="Receptor-like protein 2"/>
    <property type="match status" value="1"/>
</dbReference>
<organism evidence="25 26">
    <name type="scientific">Eragrostis curvula</name>
    <name type="common">weeping love grass</name>
    <dbReference type="NCBI Taxonomy" id="38414"/>
    <lineage>
        <taxon>Eukaryota</taxon>
        <taxon>Viridiplantae</taxon>
        <taxon>Streptophyta</taxon>
        <taxon>Embryophyta</taxon>
        <taxon>Tracheophyta</taxon>
        <taxon>Spermatophyta</taxon>
        <taxon>Magnoliopsida</taxon>
        <taxon>Liliopsida</taxon>
        <taxon>Poales</taxon>
        <taxon>Poaceae</taxon>
        <taxon>PACMAD clade</taxon>
        <taxon>Chloridoideae</taxon>
        <taxon>Eragrostideae</taxon>
        <taxon>Eragrostidinae</taxon>
        <taxon>Eragrostis</taxon>
    </lineage>
</organism>
<feature type="non-terminal residue" evidence="25">
    <location>
        <position position="1087"/>
    </location>
</feature>
<dbReference type="PROSITE" id="PS51450">
    <property type="entry name" value="LRR"/>
    <property type="match status" value="1"/>
</dbReference>
<evidence type="ECO:0000256" key="2">
    <source>
        <dbReference type="ARBA" id="ARBA00008684"/>
    </source>
</evidence>
<dbReference type="SUPFAM" id="SSF56112">
    <property type="entry name" value="Protein kinase-like (PK-like)"/>
    <property type="match status" value="1"/>
</dbReference>
<keyword evidence="10 23" id="KW-0732">Signal</keyword>
<keyword evidence="26" id="KW-1185">Reference proteome</keyword>
<evidence type="ECO:0000256" key="7">
    <source>
        <dbReference type="ARBA" id="ARBA00022614"/>
    </source>
</evidence>
<dbReference type="PANTHER" id="PTHR27000:SF808">
    <property type="entry name" value="PROTEIN KINASE DOMAIN-CONTAINING PROTEIN"/>
    <property type="match status" value="1"/>
</dbReference>
<keyword evidence="14 21" id="KW-0067">ATP-binding</keyword>
<accession>A0A5J9TB82</accession>
<dbReference type="SUPFAM" id="SSF52047">
    <property type="entry name" value="RNI-like"/>
    <property type="match status" value="2"/>
</dbReference>
<dbReference type="InterPro" id="IPR013210">
    <property type="entry name" value="LRR_N_plant-typ"/>
</dbReference>
<comment type="subcellular location">
    <subcellularLocation>
        <location evidence="1">Cell membrane</location>
        <topology evidence="1">Single-pass type I membrane protein</topology>
    </subcellularLocation>
</comment>
<dbReference type="SMART" id="SM00220">
    <property type="entry name" value="S_TKc"/>
    <property type="match status" value="1"/>
</dbReference>
<dbReference type="InterPro" id="IPR008271">
    <property type="entry name" value="Ser/Thr_kinase_AS"/>
</dbReference>
<evidence type="ECO:0000256" key="18">
    <source>
        <dbReference type="ARBA" id="ARBA00023180"/>
    </source>
</evidence>
<dbReference type="GO" id="GO:0004674">
    <property type="term" value="F:protein serine/threonine kinase activity"/>
    <property type="evidence" value="ECO:0007669"/>
    <property type="project" value="UniProtKB-KW"/>
</dbReference>
<keyword evidence="6" id="KW-0723">Serine/threonine-protein kinase</keyword>
<reference evidence="25 26" key="1">
    <citation type="journal article" date="2019" name="Sci. Rep.">
        <title>A high-quality genome of Eragrostis curvula grass provides insights into Poaceae evolution and supports new strategies to enhance forage quality.</title>
        <authorList>
            <person name="Carballo J."/>
            <person name="Santos B.A.C.M."/>
            <person name="Zappacosta D."/>
            <person name="Garbus I."/>
            <person name="Selva J.P."/>
            <person name="Gallo C.A."/>
            <person name="Diaz A."/>
            <person name="Albertini E."/>
            <person name="Caccamo M."/>
            <person name="Echenique V."/>
        </authorList>
    </citation>
    <scope>NUCLEOTIDE SEQUENCE [LARGE SCALE GENOMIC DNA]</scope>
    <source>
        <strain evidence="26">cv. Victoria</strain>
        <tissue evidence="25">Leaf</tissue>
    </source>
</reference>
<dbReference type="InterPro" id="IPR032675">
    <property type="entry name" value="LRR_dom_sf"/>
</dbReference>
<comment type="catalytic activity">
    <reaction evidence="20">
        <text>L-seryl-[protein] + ATP = O-phospho-L-seryl-[protein] + ADP + H(+)</text>
        <dbReference type="Rhea" id="RHEA:17989"/>
        <dbReference type="Rhea" id="RHEA-COMP:9863"/>
        <dbReference type="Rhea" id="RHEA-COMP:11604"/>
        <dbReference type="ChEBI" id="CHEBI:15378"/>
        <dbReference type="ChEBI" id="CHEBI:29999"/>
        <dbReference type="ChEBI" id="CHEBI:30616"/>
        <dbReference type="ChEBI" id="CHEBI:83421"/>
        <dbReference type="ChEBI" id="CHEBI:456216"/>
        <dbReference type="EC" id="2.7.11.1"/>
    </reaction>
</comment>
<dbReference type="Gene3D" id="3.30.200.20">
    <property type="entry name" value="Phosphorylase Kinase, domain 1"/>
    <property type="match status" value="1"/>
</dbReference>
<keyword evidence="12 21" id="KW-0547">Nucleotide-binding</keyword>
<dbReference type="PANTHER" id="PTHR27000">
    <property type="entry name" value="LEUCINE-RICH REPEAT RECEPTOR-LIKE PROTEIN KINASE FAMILY PROTEIN-RELATED"/>
    <property type="match status" value="1"/>
</dbReference>
<dbReference type="SMART" id="SM00369">
    <property type="entry name" value="LRR_TYP"/>
    <property type="match status" value="6"/>
</dbReference>
<keyword evidence="11" id="KW-0677">Repeat</keyword>
<evidence type="ECO:0000256" key="5">
    <source>
        <dbReference type="ARBA" id="ARBA00022475"/>
    </source>
</evidence>
<dbReference type="PROSITE" id="PS00108">
    <property type="entry name" value="PROTEIN_KINASE_ST"/>
    <property type="match status" value="1"/>
</dbReference>
<evidence type="ECO:0000256" key="14">
    <source>
        <dbReference type="ARBA" id="ARBA00022840"/>
    </source>
</evidence>
<evidence type="ECO:0000256" key="16">
    <source>
        <dbReference type="ARBA" id="ARBA00023136"/>
    </source>
</evidence>
<dbReference type="PRINTS" id="PR00019">
    <property type="entry name" value="LEURICHRPT"/>
</dbReference>
<feature type="domain" description="Protein kinase" evidence="24">
    <location>
        <begin position="780"/>
        <end position="1052"/>
    </location>
</feature>
<dbReference type="FunFam" id="1.10.510.10:FF:000309">
    <property type="entry name" value="Leucine-rich repeat receptor-like protein kinase"/>
    <property type="match status" value="1"/>
</dbReference>
<keyword evidence="8" id="KW-0808">Transferase</keyword>
<keyword evidence="16 22" id="KW-0472">Membrane</keyword>
<dbReference type="Proteomes" id="UP000324897">
    <property type="component" value="Chromosome 3"/>
</dbReference>
<keyword evidence="15 22" id="KW-1133">Transmembrane helix</keyword>
<dbReference type="FunFam" id="3.30.200.20:FF:000394">
    <property type="entry name" value="Leucine-rich repeat receptor-like protein kinase"/>
    <property type="match status" value="1"/>
</dbReference>
<dbReference type="AlphaFoldDB" id="A0A5J9TB82"/>
<evidence type="ECO:0000256" key="4">
    <source>
        <dbReference type="ARBA" id="ARBA00012513"/>
    </source>
</evidence>
<evidence type="ECO:0000313" key="25">
    <source>
        <dbReference type="EMBL" id="TVU08626.1"/>
    </source>
</evidence>
<dbReference type="Gramene" id="TVU08626">
    <property type="protein sequence ID" value="TVU08626"/>
    <property type="gene ID" value="EJB05_42035"/>
</dbReference>
<dbReference type="CDD" id="cd14066">
    <property type="entry name" value="STKc_IRAK"/>
    <property type="match status" value="1"/>
</dbReference>
<keyword evidence="5" id="KW-1003">Cell membrane</keyword>
<dbReference type="InterPro" id="IPR011009">
    <property type="entry name" value="Kinase-like_dom_sf"/>
</dbReference>
<dbReference type="PROSITE" id="PS50011">
    <property type="entry name" value="PROTEIN_KINASE_DOM"/>
    <property type="match status" value="1"/>
</dbReference>
<dbReference type="Pfam" id="PF00560">
    <property type="entry name" value="LRR_1"/>
    <property type="match status" value="4"/>
</dbReference>
<keyword evidence="9 22" id="KW-0812">Transmembrane</keyword>
<dbReference type="Gene3D" id="1.10.510.10">
    <property type="entry name" value="Transferase(Phosphotransferase) domain 1"/>
    <property type="match status" value="1"/>
</dbReference>
<dbReference type="EC" id="2.7.11.1" evidence="4"/>
<dbReference type="EMBL" id="RWGY01000039">
    <property type="protein sequence ID" value="TVU08626.1"/>
    <property type="molecule type" value="Genomic_DNA"/>
</dbReference>
<evidence type="ECO:0000256" key="19">
    <source>
        <dbReference type="ARBA" id="ARBA00047899"/>
    </source>
</evidence>
<evidence type="ECO:0000256" key="9">
    <source>
        <dbReference type="ARBA" id="ARBA00022692"/>
    </source>
</evidence>
<evidence type="ECO:0000256" key="13">
    <source>
        <dbReference type="ARBA" id="ARBA00022777"/>
    </source>
</evidence>
<feature type="non-terminal residue" evidence="25">
    <location>
        <position position="1"/>
    </location>
</feature>
<evidence type="ECO:0000256" key="17">
    <source>
        <dbReference type="ARBA" id="ARBA00023170"/>
    </source>
</evidence>
<name>A0A5J9TB82_9POAL</name>
<dbReference type="FunFam" id="3.80.10.10:FF:000530">
    <property type="entry name" value="Receptor-like protein 2"/>
    <property type="match status" value="1"/>
</dbReference>
<evidence type="ECO:0000256" key="10">
    <source>
        <dbReference type="ARBA" id="ARBA00022729"/>
    </source>
</evidence>
<evidence type="ECO:0000256" key="22">
    <source>
        <dbReference type="SAM" id="Phobius"/>
    </source>
</evidence>
<keyword evidence="18" id="KW-0325">Glycoprotein</keyword>
<dbReference type="FunFam" id="3.80.10.10:FF:000213">
    <property type="entry name" value="Tyrosine-sulfated glycopeptide receptor 1"/>
    <property type="match status" value="1"/>
</dbReference>
<dbReference type="PROSITE" id="PS00107">
    <property type="entry name" value="PROTEIN_KINASE_ATP"/>
    <property type="match status" value="1"/>
</dbReference>
<feature type="binding site" evidence="21">
    <location>
        <position position="809"/>
    </location>
    <ligand>
        <name>ATP</name>
        <dbReference type="ChEBI" id="CHEBI:30616"/>
    </ligand>
</feature>
<feature type="signal peptide" evidence="23">
    <location>
        <begin position="1"/>
        <end position="37"/>
    </location>
</feature>
<evidence type="ECO:0000256" key="23">
    <source>
        <dbReference type="SAM" id="SignalP"/>
    </source>
</evidence>
<sequence>MQPLNLPCRSSTNTKPPVQFFVLAFVLLLSCASRTSSCTEQERSSLIDFLEGLLQDGDGGLRMSWLNITNCCQWQGITCSSNGVVTDVLLPAKGLKGSISPSLSNLTGLLHLNLSHNSLDGNLPMELVLSSSIIILDVSYNRLSGPLQERQSSNPSHTLQVLNISSNFFIGQLPSTTLEVMKNLVALNASNNSFTGPLPSSICNHAPSFAMLDLCYNAFSGIIFPEFGNCSMLKVFKAGHNKLNGALPQELFSATSLEHLSFPNNGLQGILDGSSLVKLINLTVLDLGSTGISGEMPDSIGQLRRLEELHLDNNRISGELPSALGNCTSLRYITLRNNSFRGDLSRVNFAQMDLRIADFSVNNFTGTVPESIYACRNLIALRLAYNSFHGQISPRIGNLQSLSFLSITSNSFTNITYALNQLKNCKNLSSLLIGTNFKGETIPQDEAIDGFEKLQVLTIDACPLFGKIPLWISRLTKLEMIDISGNHLTGPIPSWINGLKLLFYLELSSNRLTGDIPTTLMEMPMLQSENNSARLDPKYLELPVFWTPSRQYRMLNAFPNVLNLCNNNFTGVIPPEIGQLKVLNVLNLSSNSFYGQIPPGISNLTSLQVLDLSNNQLTGEIPQALSGLHFLSIFNVSNNNLEGPVPHGGQFDTFTPSSYIGNPKLCGLNLSIHCGLVGTPSSDMKRRKKTTSVAVALGVFFGGLAILFSLARLLWFIRNTKSASRNKGSNNSGIEATSFNSISGHQGDMIRGSILVMVPQGKGESNNLTFSDILKATNNFDQQNIIGCGGNGLVYRAELPCGSKLAIKKLNGEMCLMEREFMAEVEALSMAQHENLVPLWGYCIQGNSRLLIYSFMENGSLDDWLHNRDDANSFLDWPIRLKIAQGAGRGLSYIHNTCKPHIVHRDIKSSNILLDREFNAYVADFGLARLILPYDTHVTTELVGTLGYIPPEYGQAWVATLRGDIYSFGVVLLELLTGKRPVQVLTKSKELVQWVREMKSQGKEIDILDPSLRGRGHEEQMLKVLEVACKCINHNPCLRPTIRDVVHCLENVDVNQQKSCNSKLHWMNTERASKTCRTIVLSIYISR</sequence>
<evidence type="ECO:0000256" key="6">
    <source>
        <dbReference type="ARBA" id="ARBA00022527"/>
    </source>
</evidence>
<dbReference type="Pfam" id="PF00069">
    <property type="entry name" value="Pkinase"/>
    <property type="match status" value="1"/>
</dbReference>
<dbReference type="GO" id="GO:0005886">
    <property type="term" value="C:plasma membrane"/>
    <property type="evidence" value="ECO:0007669"/>
    <property type="project" value="UniProtKB-SubCell"/>
</dbReference>
<evidence type="ECO:0000259" key="24">
    <source>
        <dbReference type="PROSITE" id="PS50011"/>
    </source>
</evidence>
<proteinExistence type="inferred from homology"/>
<evidence type="ECO:0000256" key="3">
    <source>
        <dbReference type="ARBA" id="ARBA00009592"/>
    </source>
</evidence>
<keyword evidence="13" id="KW-0418">Kinase</keyword>